<sequence length="69" mass="8271">MVLHVNHKLMTMSQTWSYMKNTYRILCHDIYILTIPKVRMGLFGRRNTVDAFTISHIHLPRHSFHFNSI</sequence>
<evidence type="ECO:0000313" key="1">
    <source>
        <dbReference type="EMBL" id="KHG09923.1"/>
    </source>
</evidence>
<accession>A0A0B0N637</accession>
<organism evidence="1 2">
    <name type="scientific">Gossypium arboreum</name>
    <name type="common">Tree cotton</name>
    <name type="synonym">Gossypium nanking</name>
    <dbReference type="NCBI Taxonomy" id="29729"/>
    <lineage>
        <taxon>Eukaryota</taxon>
        <taxon>Viridiplantae</taxon>
        <taxon>Streptophyta</taxon>
        <taxon>Embryophyta</taxon>
        <taxon>Tracheophyta</taxon>
        <taxon>Spermatophyta</taxon>
        <taxon>Magnoliopsida</taxon>
        <taxon>eudicotyledons</taxon>
        <taxon>Gunneridae</taxon>
        <taxon>Pentapetalae</taxon>
        <taxon>rosids</taxon>
        <taxon>malvids</taxon>
        <taxon>Malvales</taxon>
        <taxon>Malvaceae</taxon>
        <taxon>Malvoideae</taxon>
        <taxon>Gossypium</taxon>
    </lineage>
</organism>
<keyword evidence="2" id="KW-1185">Reference proteome</keyword>
<proteinExistence type="predicted"/>
<gene>
    <name evidence="1" type="ORF">F383_11618</name>
</gene>
<reference evidence="2" key="1">
    <citation type="submission" date="2014-09" db="EMBL/GenBank/DDBJ databases">
        <authorList>
            <person name="Mudge J."/>
            <person name="Ramaraj T."/>
            <person name="Lindquist I.E."/>
            <person name="Bharti A.K."/>
            <person name="Sundararajan A."/>
            <person name="Cameron C.T."/>
            <person name="Woodward J.E."/>
            <person name="May G.D."/>
            <person name="Brubaker C."/>
            <person name="Broadhvest J."/>
            <person name="Wilkins T.A."/>
        </authorList>
    </citation>
    <scope>NUCLEOTIDE SEQUENCE</scope>
    <source>
        <strain evidence="2">cv. AKA8401</strain>
    </source>
</reference>
<evidence type="ECO:0000313" key="2">
    <source>
        <dbReference type="Proteomes" id="UP000032142"/>
    </source>
</evidence>
<protein>
    <submittedName>
        <fullName evidence="1">Uncharacterized protein</fullName>
    </submittedName>
</protein>
<dbReference type="EMBL" id="KN392696">
    <property type="protein sequence ID" value="KHG09923.1"/>
    <property type="molecule type" value="Genomic_DNA"/>
</dbReference>
<name>A0A0B0N637_GOSAR</name>
<dbReference type="AlphaFoldDB" id="A0A0B0N637"/>
<dbReference type="Proteomes" id="UP000032142">
    <property type="component" value="Unassembled WGS sequence"/>
</dbReference>